<proteinExistence type="predicted"/>
<name>A0A842J8Q3_9BACT</name>
<accession>A0A842J8Q3</accession>
<evidence type="ECO:0000256" key="1">
    <source>
        <dbReference type="ARBA" id="ARBA00022729"/>
    </source>
</evidence>
<comment type="caution">
    <text evidence="3">The sequence shown here is derived from an EMBL/GenBank/DDBJ whole genome shotgun (WGS) entry which is preliminary data.</text>
</comment>
<dbReference type="AlphaFoldDB" id="A0A842J8Q3"/>
<dbReference type="PANTHER" id="PTHR36571">
    <property type="entry name" value="PROTEIN YGIW"/>
    <property type="match status" value="1"/>
</dbReference>
<evidence type="ECO:0000256" key="2">
    <source>
        <dbReference type="SAM" id="SignalP"/>
    </source>
</evidence>
<feature type="chain" id="PRO_5032498076" evidence="2">
    <location>
        <begin position="27"/>
        <end position="127"/>
    </location>
</feature>
<dbReference type="InterPro" id="IPR005220">
    <property type="entry name" value="CarO-like"/>
</dbReference>
<dbReference type="EMBL" id="JACLZK010000002">
    <property type="protein sequence ID" value="MBC2882935.1"/>
    <property type="molecule type" value="Genomic_DNA"/>
</dbReference>
<dbReference type="NCBIfam" id="NF033674">
    <property type="entry name" value="stress_OB_fold"/>
    <property type="match status" value="1"/>
</dbReference>
<evidence type="ECO:0000313" key="4">
    <source>
        <dbReference type="Proteomes" id="UP000552683"/>
    </source>
</evidence>
<feature type="signal peptide" evidence="2">
    <location>
        <begin position="1"/>
        <end position="26"/>
    </location>
</feature>
<dbReference type="Proteomes" id="UP000552683">
    <property type="component" value="Unassembled WGS sequence"/>
</dbReference>
<organism evidence="3 4">
    <name type="scientific">Campylobacter massiliensis</name>
    <dbReference type="NCBI Taxonomy" id="2762557"/>
    <lineage>
        <taxon>Bacteria</taxon>
        <taxon>Pseudomonadati</taxon>
        <taxon>Campylobacterota</taxon>
        <taxon>Epsilonproteobacteria</taxon>
        <taxon>Campylobacterales</taxon>
        <taxon>Campylobacteraceae</taxon>
        <taxon>Campylobacter</taxon>
    </lineage>
</organism>
<dbReference type="SUPFAM" id="SSF101756">
    <property type="entry name" value="Hypothetical protein YgiW"/>
    <property type="match status" value="1"/>
</dbReference>
<protein>
    <submittedName>
        <fullName evidence="3">NirD/YgiW/YdeI family stress tolerance protein</fullName>
    </submittedName>
</protein>
<dbReference type="PANTHER" id="PTHR36571:SF1">
    <property type="entry name" value="PROTEIN YGIW"/>
    <property type="match status" value="1"/>
</dbReference>
<reference evidence="3 4" key="1">
    <citation type="submission" date="2020-08" db="EMBL/GenBank/DDBJ databases">
        <title>Complete genome and description of Campylobacter massiliensis Marseille-Q3452 sp. nov.</title>
        <authorList>
            <person name="Antezack A."/>
        </authorList>
    </citation>
    <scope>NUCLEOTIDE SEQUENCE [LARGE SCALE GENOMIC DNA]</scope>
    <source>
        <strain evidence="3 4">Marseille-Q3452</strain>
    </source>
</reference>
<gene>
    <name evidence="3" type="ORF">H7R39_06640</name>
</gene>
<dbReference type="Gene3D" id="2.40.50.200">
    <property type="entry name" value="Bacterial OB-fold"/>
    <property type="match status" value="1"/>
</dbReference>
<dbReference type="Pfam" id="PF04076">
    <property type="entry name" value="BOF"/>
    <property type="match status" value="1"/>
</dbReference>
<sequence>MFKKIVLSAALASAMFAAGGFTGSSAQNATNQGGFVGKGALSASTVKQALALPDDARVVLEGKIVSEFRPEHYQFVDKNGDTIEVEIDHKDWRGVTVDENTPVRIYGEVDKDFMKTSIDVKTIEIIK</sequence>
<dbReference type="RefSeq" id="WP_185898521.1">
    <property type="nucleotide sequence ID" value="NZ_JACLZK010000002.1"/>
</dbReference>
<keyword evidence="1 2" id="KW-0732">Signal</keyword>
<evidence type="ECO:0000313" key="3">
    <source>
        <dbReference type="EMBL" id="MBC2882935.1"/>
    </source>
</evidence>
<keyword evidence="4" id="KW-1185">Reference proteome</keyword>
<dbReference type="InterPro" id="IPR036700">
    <property type="entry name" value="BOBF_sf"/>
</dbReference>